<proteinExistence type="predicted"/>
<sequence length="253" mass="27606">MEARQSSTRADEAATLKWLFEPLTKQALHRKGCVLCLEIFRHASEAVLAGNVTYIEVCKAREGANPDFEKDIQCLKERVRRRDDEIAQLRSQLDVMHRQHGDEAMLIGDDHPAPTDTRTSKKRRADDTVDQGFTSGAASGPGIYVGISQGMSGFGGGQPMPPNAFAAPMPDMFMPAGMYASPAMYVPPGHPVVWPEGATWMPNDGGPAPHSGWGNAPNWAADWGPGNTYTLGTRTMDNTWASLSRAPDWLTRP</sequence>
<accession>A0ACB8RGX4</accession>
<reference evidence="1" key="2">
    <citation type="journal article" date="2022" name="New Phytol.">
        <title>Evolutionary transition to the ectomycorrhizal habit in the genomes of a hyperdiverse lineage of mushroom-forming fungi.</title>
        <authorList>
            <person name="Looney B."/>
            <person name="Miyauchi S."/>
            <person name="Morin E."/>
            <person name="Drula E."/>
            <person name="Courty P.E."/>
            <person name="Kohler A."/>
            <person name="Kuo A."/>
            <person name="LaButti K."/>
            <person name="Pangilinan J."/>
            <person name="Lipzen A."/>
            <person name="Riley R."/>
            <person name="Andreopoulos W."/>
            <person name="He G."/>
            <person name="Johnson J."/>
            <person name="Nolan M."/>
            <person name="Tritt A."/>
            <person name="Barry K.W."/>
            <person name="Grigoriev I.V."/>
            <person name="Nagy L.G."/>
            <person name="Hibbett D."/>
            <person name="Henrissat B."/>
            <person name="Matheny P.B."/>
            <person name="Labbe J."/>
            <person name="Martin F.M."/>
        </authorList>
    </citation>
    <scope>NUCLEOTIDE SEQUENCE</scope>
    <source>
        <strain evidence="1">FP105234-sp</strain>
    </source>
</reference>
<evidence type="ECO:0000313" key="1">
    <source>
        <dbReference type="EMBL" id="KAI0042951.1"/>
    </source>
</evidence>
<organism evidence="1 2">
    <name type="scientific">Auriscalpium vulgare</name>
    <dbReference type="NCBI Taxonomy" id="40419"/>
    <lineage>
        <taxon>Eukaryota</taxon>
        <taxon>Fungi</taxon>
        <taxon>Dikarya</taxon>
        <taxon>Basidiomycota</taxon>
        <taxon>Agaricomycotina</taxon>
        <taxon>Agaricomycetes</taxon>
        <taxon>Russulales</taxon>
        <taxon>Auriscalpiaceae</taxon>
        <taxon>Auriscalpium</taxon>
    </lineage>
</organism>
<evidence type="ECO:0000313" key="2">
    <source>
        <dbReference type="Proteomes" id="UP000814033"/>
    </source>
</evidence>
<dbReference type="EMBL" id="MU276039">
    <property type="protein sequence ID" value="KAI0042951.1"/>
    <property type="molecule type" value="Genomic_DNA"/>
</dbReference>
<comment type="caution">
    <text evidence="1">The sequence shown here is derived from an EMBL/GenBank/DDBJ whole genome shotgun (WGS) entry which is preliminary data.</text>
</comment>
<keyword evidence="2" id="KW-1185">Reference proteome</keyword>
<protein>
    <submittedName>
        <fullName evidence="1">Uncharacterized protein</fullName>
    </submittedName>
</protein>
<reference evidence="1" key="1">
    <citation type="submission" date="2021-02" db="EMBL/GenBank/DDBJ databases">
        <authorList>
            <consortium name="DOE Joint Genome Institute"/>
            <person name="Ahrendt S."/>
            <person name="Looney B.P."/>
            <person name="Miyauchi S."/>
            <person name="Morin E."/>
            <person name="Drula E."/>
            <person name="Courty P.E."/>
            <person name="Chicoki N."/>
            <person name="Fauchery L."/>
            <person name="Kohler A."/>
            <person name="Kuo A."/>
            <person name="Labutti K."/>
            <person name="Pangilinan J."/>
            <person name="Lipzen A."/>
            <person name="Riley R."/>
            <person name="Andreopoulos W."/>
            <person name="He G."/>
            <person name="Johnson J."/>
            <person name="Barry K.W."/>
            <person name="Grigoriev I.V."/>
            <person name="Nagy L."/>
            <person name="Hibbett D."/>
            <person name="Henrissat B."/>
            <person name="Matheny P.B."/>
            <person name="Labbe J."/>
            <person name="Martin F."/>
        </authorList>
    </citation>
    <scope>NUCLEOTIDE SEQUENCE</scope>
    <source>
        <strain evidence="1">FP105234-sp</strain>
    </source>
</reference>
<gene>
    <name evidence="1" type="ORF">FA95DRAFT_1609773</name>
</gene>
<dbReference type="Proteomes" id="UP000814033">
    <property type="component" value="Unassembled WGS sequence"/>
</dbReference>
<name>A0ACB8RGX4_9AGAM</name>